<dbReference type="OrthoDB" id="7220707at2"/>
<organism evidence="1 2">
    <name type="scientific">Acetobacter cibinongensis</name>
    <dbReference type="NCBI Taxonomy" id="146475"/>
    <lineage>
        <taxon>Bacteria</taxon>
        <taxon>Pseudomonadati</taxon>
        <taxon>Pseudomonadota</taxon>
        <taxon>Alphaproteobacteria</taxon>
        <taxon>Acetobacterales</taxon>
        <taxon>Acetobacteraceae</taxon>
        <taxon>Acetobacter</taxon>
    </lineage>
</organism>
<dbReference type="AlphaFoldDB" id="A0A1Z5YVZ4"/>
<proteinExistence type="predicted"/>
<dbReference type="EMBL" id="JOMQ01000016">
    <property type="protein sequence ID" value="OUJ03176.1"/>
    <property type="molecule type" value="Genomic_DNA"/>
</dbReference>
<protein>
    <submittedName>
        <fullName evidence="1">Uncharacterized protein</fullName>
    </submittedName>
</protein>
<comment type="caution">
    <text evidence="1">The sequence shown here is derived from an EMBL/GenBank/DDBJ whole genome shotgun (WGS) entry which is preliminary data.</text>
</comment>
<name>A0A1Z5YVZ4_9PROT</name>
<evidence type="ECO:0000313" key="2">
    <source>
        <dbReference type="Proteomes" id="UP000196086"/>
    </source>
</evidence>
<sequence>MSSTVRIIFQPYVFRTVGKRKQLSPGIPIACRDEQDALRRIDKVKAGLGDTVGAQAVRMLVDEDAGDYGDPEILGIVGEVPKNDD</sequence>
<evidence type="ECO:0000313" key="1">
    <source>
        <dbReference type="EMBL" id="OUJ03176.1"/>
    </source>
</evidence>
<reference evidence="1 2" key="1">
    <citation type="submission" date="2014-06" db="EMBL/GenBank/DDBJ databases">
        <authorList>
            <person name="Ju J."/>
            <person name="Zhang J."/>
        </authorList>
    </citation>
    <scope>NUCLEOTIDE SEQUENCE [LARGE SCALE GENOMIC DNA]</scope>
    <source>
        <strain evidence="1 2">DsW_47</strain>
    </source>
</reference>
<gene>
    <name evidence="1" type="ORF">HK14_03150</name>
</gene>
<accession>A0A1Z5YVZ4</accession>
<dbReference type="Proteomes" id="UP000196086">
    <property type="component" value="Unassembled WGS sequence"/>
</dbReference>